<accession>A0A2J8S5V7</accession>
<sequence>MDPSSDYHFLSQILWKRVKLTLVCGVFEGVLQHVDPNKIVVLKKVELLDEVEQGS</sequence>
<feature type="non-terminal residue" evidence="1">
    <location>
        <position position="55"/>
    </location>
</feature>
<proteinExistence type="predicted"/>
<evidence type="ECO:0000313" key="1">
    <source>
        <dbReference type="EMBL" id="PNJ16163.1"/>
    </source>
</evidence>
<comment type="caution">
    <text evidence="1">The sequence shown here is derived from an EMBL/GenBank/DDBJ whole genome shotgun (WGS) entry which is preliminary data.</text>
</comment>
<organism evidence="1">
    <name type="scientific">Pongo abelii</name>
    <name type="common">Sumatran orangutan</name>
    <name type="synonym">Pongo pygmaeus abelii</name>
    <dbReference type="NCBI Taxonomy" id="9601"/>
    <lineage>
        <taxon>Eukaryota</taxon>
        <taxon>Metazoa</taxon>
        <taxon>Chordata</taxon>
        <taxon>Craniata</taxon>
        <taxon>Vertebrata</taxon>
        <taxon>Euteleostomi</taxon>
        <taxon>Mammalia</taxon>
        <taxon>Eutheria</taxon>
        <taxon>Euarchontoglires</taxon>
        <taxon>Primates</taxon>
        <taxon>Haplorrhini</taxon>
        <taxon>Catarrhini</taxon>
        <taxon>Hominidae</taxon>
        <taxon>Pongo</taxon>
    </lineage>
</organism>
<name>A0A2J8S5V7_PONAB</name>
<dbReference type="AlphaFoldDB" id="A0A2J8S5V7"/>
<reference evidence="1" key="1">
    <citation type="submission" date="2017-12" db="EMBL/GenBank/DDBJ databases">
        <title>High-resolution comparative analysis of great ape genomes.</title>
        <authorList>
            <person name="Pollen A."/>
            <person name="Hastie A."/>
            <person name="Hormozdiari F."/>
            <person name="Dougherty M."/>
            <person name="Liu R."/>
            <person name="Chaisson M."/>
            <person name="Hoppe E."/>
            <person name="Hill C."/>
            <person name="Pang A."/>
            <person name="Hillier L."/>
            <person name="Baker C."/>
            <person name="Armstrong J."/>
            <person name="Shendure J."/>
            <person name="Paten B."/>
            <person name="Wilson R."/>
            <person name="Chao H."/>
            <person name="Schneider V."/>
            <person name="Ventura M."/>
            <person name="Kronenberg Z."/>
            <person name="Murali S."/>
            <person name="Gordon D."/>
            <person name="Cantsilieris S."/>
            <person name="Munson K."/>
            <person name="Nelson B."/>
            <person name="Raja A."/>
            <person name="Underwood J."/>
            <person name="Diekhans M."/>
            <person name="Fiddes I."/>
            <person name="Haussler D."/>
            <person name="Eichler E."/>
        </authorList>
    </citation>
    <scope>NUCLEOTIDE SEQUENCE [LARGE SCALE GENOMIC DNA]</scope>
    <source>
        <strain evidence="1">Susie</strain>
    </source>
</reference>
<dbReference type="EMBL" id="NDHI03003606">
    <property type="protein sequence ID" value="PNJ16163.1"/>
    <property type="molecule type" value="Genomic_DNA"/>
</dbReference>
<gene>
    <name evidence="1" type="ORF">CR201_G0046058</name>
</gene>
<dbReference type="SMR" id="A0A2J8S5V7"/>
<protein>
    <submittedName>
        <fullName evidence="1">EXD1 isoform 1</fullName>
    </submittedName>
</protein>